<gene>
    <name evidence="2" type="primary">rifM</name>
    <name evidence="2" type="ORF">Ahu01nite_033730</name>
</gene>
<evidence type="ECO:0000313" key="3">
    <source>
        <dbReference type="Proteomes" id="UP000603200"/>
    </source>
</evidence>
<dbReference type="Pfam" id="PF13419">
    <property type="entry name" value="HAD_2"/>
    <property type="match status" value="1"/>
</dbReference>
<evidence type="ECO:0000256" key="1">
    <source>
        <dbReference type="SAM" id="MobiDB-lite"/>
    </source>
</evidence>
<dbReference type="InterPro" id="IPR050155">
    <property type="entry name" value="HAD-like_hydrolase_sf"/>
</dbReference>
<dbReference type="InterPro" id="IPR023214">
    <property type="entry name" value="HAD_sf"/>
</dbReference>
<name>A0ABQ3ZNX0_9ACTN</name>
<dbReference type="NCBIfam" id="TIGR01509">
    <property type="entry name" value="HAD-SF-IA-v3"/>
    <property type="match status" value="1"/>
</dbReference>
<dbReference type="SFLD" id="SFLDG01129">
    <property type="entry name" value="C1.5:_HAD__Beta-PGM__Phosphata"/>
    <property type="match status" value="1"/>
</dbReference>
<dbReference type="InterPro" id="IPR041492">
    <property type="entry name" value="HAD_2"/>
</dbReference>
<dbReference type="SUPFAM" id="SSF56784">
    <property type="entry name" value="HAD-like"/>
    <property type="match status" value="1"/>
</dbReference>
<feature type="region of interest" description="Disordered" evidence="1">
    <location>
        <begin position="227"/>
        <end position="251"/>
    </location>
</feature>
<accession>A0ABQ3ZNX0</accession>
<organism evidence="2 3">
    <name type="scientific">Winogradskya humida</name>
    <dbReference type="NCBI Taxonomy" id="113566"/>
    <lineage>
        <taxon>Bacteria</taxon>
        <taxon>Bacillati</taxon>
        <taxon>Actinomycetota</taxon>
        <taxon>Actinomycetes</taxon>
        <taxon>Micromonosporales</taxon>
        <taxon>Micromonosporaceae</taxon>
        <taxon>Winogradskya</taxon>
    </lineage>
</organism>
<dbReference type="Gene3D" id="3.40.50.1000">
    <property type="entry name" value="HAD superfamily/HAD-like"/>
    <property type="match status" value="1"/>
</dbReference>
<dbReference type="PANTHER" id="PTHR43434:SF1">
    <property type="entry name" value="PHOSPHOGLYCOLATE PHOSPHATASE"/>
    <property type="match status" value="1"/>
</dbReference>
<dbReference type="PANTHER" id="PTHR43434">
    <property type="entry name" value="PHOSPHOGLYCOLATE PHOSPHATASE"/>
    <property type="match status" value="1"/>
</dbReference>
<protein>
    <submittedName>
        <fullName evidence="2">Phosphoglycolate phosphatase</fullName>
    </submittedName>
</protein>
<proteinExistence type="predicted"/>
<reference evidence="2 3" key="1">
    <citation type="submission" date="2021-01" db="EMBL/GenBank/DDBJ databases">
        <title>Whole genome shotgun sequence of Actinoplanes humidus NBRC 14915.</title>
        <authorList>
            <person name="Komaki H."/>
            <person name="Tamura T."/>
        </authorList>
    </citation>
    <scope>NUCLEOTIDE SEQUENCE [LARGE SCALE GENOMIC DNA]</scope>
    <source>
        <strain evidence="2 3">NBRC 14915</strain>
    </source>
</reference>
<dbReference type="InterPro" id="IPR036412">
    <property type="entry name" value="HAD-like_sf"/>
</dbReference>
<evidence type="ECO:0000313" key="2">
    <source>
        <dbReference type="EMBL" id="GIE20271.1"/>
    </source>
</evidence>
<dbReference type="SFLD" id="SFLDS00003">
    <property type="entry name" value="Haloacid_Dehalogenase"/>
    <property type="match status" value="1"/>
</dbReference>
<dbReference type="RefSeq" id="WP_203837441.1">
    <property type="nucleotide sequence ID" value="NZ_BAAATV010000007.1"/>
</dbReference>
<sequence>MIHAVLYDLDGVIVDSRSTVIDTLQEVARTALGTTPPRQQIQHLAYLPPVRALAALGVQHADEIFDAHFDAAYARHAHKAALVPGITAVMWRIRMAGCRQAIVTLQRRHRVNLLDLGEVHDLVDTIVCFEDAPPKPAPDPIWLALDRLGVATDQACFVGDTASDIRAGHAAGVHTGGAVWGYRDAGALTEAGADLLLLEPTDIVAMALGRPPVTVGYGLERHRAIRDQPVSGGGHHGRADIGGYGHGGAAS</sequence>
<dbReference type="Gene3D" id="1.10.150.240">
    <property type="entry name" value="Putative phosphatase, domain 2"/>
    <property type="match status" value="1"/>
</dbReference>
<dbReference type="EMBL" id="BOMN01000040">
    <property type="protein sequence ID" value="GIE20271.1"/>
    <property type="molecule type" value="Genomic_DNA"/>
</dbReference>
<keyword evidence="3" id="KW-1185">Reference proteome</keyword>
<comment type="caution">
    <text evidence="2">The sequence shown here is derived from an EMBL/GenBank/DDBJ whole genome shotgun (WGS) entry which is preliminary data.</text>
</comment>
<dbReference type="InterPro" id="IPR023198">
    <property type="entry name" value="PGP-like_dom2"/>
</dbReference>
<dbReference type="Proteomes" id="UP000603200">
    <property type="component" value="Unassembled WGS sequence"/>
</dbReference>
<dbReference type="InterPro" id="IPR006439">
    <property type="entry name" value="HAD-SF_hydro_IA"/>
</dbReference>
<feature type="compositionally biased region" description="Gly residues" evidence="1">
    <location>
        <begin position="240"/>
        <end position="251"/>
    </location>
</feature>